<dbReference type="KEGG" id="crg:105336976"/>
<accession>K1R749</accession>
<dbReference type="EnsemblMetazoa" id="G11380.1">
    <property type="protein sequence ID" value="G11380.1:cds"/>
    <property type="gene ID" value="G11380"/>
</dbReference>
<evidence type="ECO:0000313" key="6">
    <source>
        <dbReference type="Proteomes" id="UP000005408"/>
    </source>
</evidence>
<dbReference type="PANTHER" id="PTHR11913">
    <property type="entry name" value="COFILIN-RELATED"/>
    <property type="match status" value="1"/>
</dbReference>
<evidence type="ECO:0000256" key="1">
    <source>
        <dbReference type="ARBA" id="ARBA00006844"/>
    </source>
</evidence>
<proteinExistence type="inferred from homology"/>
<dbReference type="PROSITE" id="PS51263">
    <property type="entry name" value="ADF_H"/>
    <property type="match status" value="1"/>
</dbReference>
<evidence type="ECO:0000313" key="4">
    <source>
        <dbReference type="EMBL" id="EKC29831.1"/>
    </source>
</evidence>
<dbReference type="EMBL" id="JH817210">
    <property type="protein sequence ID" value="EKC29831.1"/>
    <property type="molecule type" value="Genomic_DNA"/>
</dbReference>
<dbReference type="EnsemblMetazoa" id="G11380.5">
    <property type="protein sequence ID" value="G11380.5:cds"/>
    <property type="gene ID" value="G11380"/>
</dbReference>
<evidence type="ECO:0000256" key="2">
    <source>
        <dbReference type="ARBA" id="ARBA00023203"/>
    </source>
</evidence>
<dbReference type="FunCoup" id="K1R749">
    <property type="interactions" value="1311"/>
</dbReference>
<reference evidence="5" key="2">
    <citation type="submission" date="2022-08" db="UniProtKB">
        <authorList>
            <consortium name="EnsemblMetazoa"/>
        </authorList>
    </citation>
    <scope>IDENTIFICATION</scope>
    <source>
        <strain evidence="5">05x7-T-G4-1.051#20</strain>
    </source>
</reference>
<dbReference type="SMART" id="SM00102">
    <property type="entry name" value="ADF"/>
    <property type="match status" value="1"/>
</dbReference>
<dbReference type="InterPro" id="IPR002108">
    <property type="entry name" value="ADF-H"/>
</dbReference>
<dbReference type="EnsemblMetazoa" id="G11380.2">
    <property type="protein sequence ID" value="G11380.2:cds"/>
    <property type="gene ID" value="G11380"/>
</dbReference>
<feature type="domain" description="ADF-H" evidence="3">
    <location>
        <begin position="12"/>
        <end position="147"/>
    </location>
</feature>
<dbReference type="EnsemblMetazoa" id="G11380.13">
    <property type="protein sequence ID" value="G11380.13:cds"/>
    <property type="gene ID" value="G11380"/>
</dbReference>
<dbReference type="Proteomes" id="UP000005408">
    <property type="component" value="Unassembled WGS sequence"/>
</dbReference>
<dbReference type="EnsemblMetazoa" id="G11380.21">
    <property type="protein sequence ID" value="G11380.21:cds"/>
    <property type="gene ID" value="G11380"/>
</dbReference>
<dbReference type="Gene3D" id="3.40.20.10">
    <property type="entry name" value="Severin"/>
    <property type="match status" value="1"/>
</dbReference>
<dbReference type="Pfam" id="PF00241">
    <property type="entry name" value="Cofilin_ADF"/>
    <property type="match status" value="1"/>
</dbReference>
<dbReference type="InterPro" id="IPR029006">
    <property type="entry name" value="ADF-H/Gelsolin-like_dom_sf"/>
</dbReference>
<sequence>MARRLGTGPTSGVEVDDNCIQSYIKLQLQHSSQFIIYRLSDDKKRIIVDKIGPVGCTYDNFVSELQNAGSKGEGRYGVFDFNYTVKERIVNKIVFFLWIPDTIQVKQRMLYSSSVRALKTRLPGIHIEMQCNDDSDLAQSNLLQRCLERGYD</sequence>
<dbReference type="PRINTS" id="PR00006">
    <property type="entry name" value="COFILIN"/>
</dbReference>
<dbReference type="GO" id="GO:0015629">
    <property type="term" value="C:actin cytoskeleton"/>
    <property type="evidence" value="ECO:0007669"/>
    <property type="project" value="InterPro"/>
</dbReference>
<protein>
    <submittedName>
        <fullName evidence="5">ADF-H domain-containing protein</fullName>
    </submittedName>
    <submittedName>
        <fullName evidence="4">Actophorin</fullName>
    </submittedName>
</protein>
<dbReference type="GO" id="GO:0003779">
    <property type="term" value="F:actin binding"/>
    <property type="evidence" value="ECO:0007669"/>
    <property type="project" value="UniProtKB-KW"/>
</dbReference>
<dbReference type="InterPro" id="IPR017904">
    <property type="entry name" value="ADF/Cofilin"/>
</dbReference>
<dbReference type="AlphaFoldDB" id="K1R749"/>
<gene>
    <name evidence="4" type="ORF">CGI_10026160</name>
</gene>
<evidence type="ECO:0000259" key="3">
    <source>
        <dbReference type="PROSITE" id="PS51263"/>
    </source>
</evidence>
<evidence type="ECO:0000313" key="5">
    <source>
        <dbReference type="EnsemblMetazoa" id="G11380.10:cds"/>
    </source>
</evidence>
<keyword evidence="6" id="KW-1185">Reference proteome</keyword>
<dbReference type="EnsemblMetazoa" id="G11380.19">
    <property type="protein sequence ID" value="G11380.19:cds"/>
    <property type="gene ID" value="G11380"/>
</dbReference>
<name>K1R749_MAGGI</name>
<dbReference type="HOGENOM" id="CLU_094004_3_2_1"/>
<dbReference type="CDD" id="cd11286">
    <property type="entry name" value="ADF_cofilin_like"/>
    <property type="match status" value="1"/>
</dbReference>
<dbReference type="EnsemblMetazoa" id="G11380.10">
    <property type="protein sequence ID" value="G11380.10:cds"/>
    <property type="gene ID" value="G11380"/>
</dbReference>
<dbReference type="EnsemblMetazoa" id="G11380.6">
    <property type="protein sequence ID" value="G11380.6:cds"/>
    <property type="gene ID" value="G11380"/>
</dbReference>
<dbReference type="OMA" id="QCRFAVY"/>
<comment type="similarity">
    <text evidence="1">Belongs to the actin-binding proteins ADF family.</text>
</comment>
<organism evidence="4">
    <name type="scientific">Magallana gigas</name>
    <name type="common">Pacific oyster</name>
    <name type="synonym">Crassostrea gigas</name>
    <dbReference type="NCBI Taxonomy" id="29159"/>
    <lineage>
        <taxon>Eukaryota</taxon>
        <taxon>Metazoa</taxon>
        <taxon>Spiralia</taxon>
        <taxon>Lophotrochozoa</taxon>
        <taxon>Mollusca</taxon>
        <taxon>Bivalvia</taxon>
        <taxon>Autobranchia</taxon>
        <taxon>Pteriomorphia</taxon>
        <taxon>Ostreida</taxon>
        <taxon>Ostreoidea</taxon>
        <taxon>Ostreidae</taxon>
        <taxon>Magallana</taxon>
    </lineage>
</organism>
<keyword evidence="2" id="KW-0009">Actin-binding</keyword>
<dbReference type="OrthoDB" id="10249245at2759"/>
<dbReference type="SUPFAM" id="SSF55753">
    <property type="entry name" value="Actin depolymerizing proteins"/>
    <property type="match status" value="1"/>
</dbReference>
<reference evidence="4" key="1">
    <citation type="journal article" date="2012" name="Nature">
        <title>The oyster genome reveals stress adaptation and complexity of shell formation.</title>
        <authorList>
            <person name="Zhang G."/>
            <person name="Fang X."/>
            <person name="Guo X."/>
            <person name="Li L."/>
            <person name="Luo R."/>
            <person name="Xu F."/>
            <person name="Yang P."/>
            <person name="Zhang L."/>
            <person name="Wang X."/>
            <person name="Qi H."/>
            <person name="Xiong Z."/>
            <person name="Que H."/>
            <person name="Xie Y."/>
            <person name="Holland P.W."/>
            <person name="Paps J."/>
            <person name="Zhu Y."/>
            <person name="Wu F."/>
            <person name="Chen Y."/>
            <person name="Wang J."/>
            <person name="Peng C."/>
            <person name="Meng J."/>
            <person name="Yang L."/>
            <person name="Liu J."/>
            <person name="Wen B."/>
            <person name="Zhang N."/>
            <person name="Huang Z."/>
            <person name="Zhu Q."/>
            <person name="Feng Y."/>
            <person name="Mount A."/>
            <person name="Hedgecock D."/>
            <person name="Xu Z."/>
            <person name="Liu Y."/>
            <person name="Domazet-Loso T."/>
            <person name="Du Y."/>
            <person name="Sun X."/>
            <person name="Zhang S."/>
            <person name="Liu B."/>
            <person name="Cheng P."/>
            <person name="Jiang X."/>
            <person name="Li J."/>
            <person name="Fan D."/>
            <person name="Wang W."/>
            <person name="Fu W."/>
            <person name="Wang T."/>
            <person name="Wang B."/>
            <person name="Zhang J."/>
            <person name="Peng Z."/>
            <person name="Li Y."/>
            <person name="Li N."/>
            <person name="Wang J."/>
            <person name="Chen M."/>
            <person name="He Y."/>
            <person name="Tan F."/>
            <person name="Song X."/>
            <person name="Zheng Q."/>
            <person name="Huang R."/>
            <person name="Yang H."/>
            <person name="Du X."/>
            <person name="Chen L."/>
            <person name="Yang M."/>
            <person name="Gaffney P.M."/>
            <person name="Wang S."/>
            <person name="Luo L."/>
            <person name="She Z."/>
            <person name="Ming Y."/>
            <person name="Huang W."/>
            <person name="Zhang S."/>
            <person name="Huang B."/>
            <person name="Zhang Y."/>
            <person name="Qu T."/>
            <person name="Ni P."/>
            <person name="Miao G."/>
            <person name="Wang J."/>
            <person name="Wang Q."/>
            <person name="Steinberg C.E."/>
            <person name="Wang H."/>
            <person name="Li N."/>
            <person name="Qian L."/>
            <person name="Zhang G."/>
            <person name="Li Y."/>
            <person name="Yang H."/>
            <person name="Liu X."/>
            <person name="Wang J."/>
            <person name="Yin Y."/>
            <person name="Wang J."/>
        </authorList>
    </citation>
    <scope>NUCLEOTIDE SEQUENCE [LARGE SCALE GENOMIC DNA]</scope>
    <source>
        <strain evidence="4">05x7-T-G4-1.051#20</strain>
    </source>
</reference>
<dbReference type="EnsemblMetazoa" id="G11380.9">
    <property type="protein sequence ID" value="G11380.9:cds"/>
    <property type="gene ID" value="G11380"/>
</dbReference>
<dbReference type="GO" id="GO:0030042">
    <property type="term" value="P:actin filament depolymerization"/>
    <property type="evidence" value="ECO:0007669"/>
    <property type="project" value="InterPro"/>
</dbReference>